<feature type="region of interest" description="Disordered" evidence="1">
    <location>
        <begin position="1"/>
        <end position="27"/>
    </location>
</feature>
<dbReference type="AlphaFoldDB" id="A0A3N4J482"/>
<organism evidence="2 3">
    <name type="scientific">Choiromyces venosus 120613-1</name>
    <dbReference type="NCBI Taxonomy" id="1336337"/>
    <lineage>
        <taxon>Eukaryota</taxon>
        <taxon>Fungi</taxon>
        <taxon>Dikarya</taxon>
        <taxon>Ascomycota</taxon>
        <taxon>Pezizomycotina</taxon>
        <taxon>Pezizomycetes</taxon>
        <taxon>Pezizales</taxon>
        <taxon>Tuberaceae</taxon>
        <taxon>Choiromyces</taxon>
    </lineage>
</organism>
<sequence>MDDNINSFNTTSAFNPSANSSNIINVNTGGDNERDQIWAWLSPALPWQRHQGVRTTESTAWGASFWK</sequence>
<dbReference type="EMBL" id="ML120460">
    <property type="protein sequence ID" value="RPA93119.1"/>
    <property type="molecule type" value="Genomic_DNA"/>
</dbReference>
<proteinExistence type="predicted"/>
<keyword evidence="3" id="KW-1185">Reference proteome</keyword>
<protein>
    <submittedName>
        <fullName evidence="2">Uncharacterized protein</fullName>
    </submittedName>
</protein>
<gene>
    <name evidence="2" type="ORF">L873DRAFT_1816550</name>
</gene>
<evidence type="ECO:0000313" key="2">
    <source>
        <dbReference type="EMBL" id="RPA93119.1"/>
    </source>
</evidence>
<reference evidence="2 3" key="1">
    <citation type="journal article" date="2018" name="Nat. Ecol. Evol.">
        <title>Pezizomycetes genomes reveal the molecular basis of ectomycorrhizal truffle lifestyle.</title>
        <authorList>
            <person name="Murat C."/>
            <person name="Payen T."/>
            <person name="Noel B."/>
            <person name="Kuo A."/>
            <person name="Morin E."/>
            <person name="Chen J."/>
            <person name="Kohler A."/>
            <person name="Krizsan K."/>
            <person name="Balestrini R."/>
            <person name="Da Silva C."/>
            <person name="Montanini B."/>
            <person name="Hainaut M."/>
            <person name="Levati E."/>
            <person name="Barry K.W."/>
            <person name="Belfiori B."/>
            <person name="Cichocki N."/>
            <person name="Clum A."/>
            <person name="Dockter R.B."/>
            <person name="Fauchery L."/>
            <person name="Guy J."/>
            <person name="Iotti M."/>
            <person name="Le Tacon F."/>
            <person name="Lindquist E.A."/>
            <person name="Lipzen A."/>
            <person name="Malagnac F."/>
            <person name="Mello A."/>
            <person name="Molinier V."/>
            <person name="Miyauchi S."/>
            <person name="Poulain J."/>
            <person name="Riccioni C."/>
            <person name="Rubini A."/>
            <person name="Sitrit Y."/>
            <person name="Splivallo R."/>
            <person name="Traeger S."/>
            <person name="Wang M."/>
            <person name="Zifcakova L."/>
            <person name="Wipf D."/>
            <person name="Zambonelli A."/>
            <person name="Paolocci F."/>
            <person name="Nowrousian M."/>
            <person name="Ottonello S."/>
            <person name="Baldrian P."/>
            <person name="Spatafora J.W."/>
            <person name="Henrissat B."/>
            <person name="Nagy L.G."/>
            <person name="Aury J.M."/>
            <person name="Wincker P."/>
            <person name="Grigoriev I.V."/>
            <person name="Bonfante P."/>
            <person name="Martin F.M."/>
        </authorList>
    </citation>
    <scope>NUCLEOTIDE SEQUENCE [LARGE SCALE GENOMIC DNA]</scope>
    <source>
        <strain evidence="2 3">120613-1</strain>
    </source>
</reference>
<name>A0A3N4J482_9PEZI</name>
<evidence type="ECO:0000256" key="1">
    <source>
        <dbReference type="SAM" id="MobiDB-lite"/>
    </source>
</evidence>
<dbReference type="Proteomes" id="UP000276215">
    <property type="component" value="Unassembled WGS sequence"/>
</dbReference>
<evidence type="ECO:0000313" key="3">
    <source>
        <dbReference type="Proteomes" id="UP000276215"/>
    </source>
</evidence>
<accession>A0A3N4J482</accession>